<evidence type="ECO:0000313" key="3">
    <source>
        <dbReference type="Proteomes" id="UP000279968"/>
    </source>
</evidence>
<organism evidence="2 3">
    <name type="scientific">Micromonospora costi</name>
    <dbReference type="NCBI Taxonomy" id="1530042"/>
    <lineage>
        <taxon>Bacteria</taxon>
        <taxon>Bacillati</taxon>
        <taxon>Actinomycetota</taxon>
        <taxon>Actinomycetes</taxon>
        <taxon>Micromonosporales</taxon>
        <taxon>Micromonosporaceae</taxon>
        <taxon>Micromonospora</taxon>
    </lineage>
</organism>
<evidence type="ECO:0000313" key="2">
    <source>
        <dbReference type="EMBL" id="RKN50016.1"/>
    </source>
</evidence>
<name>A0A3A9ZR15_9ACTN</name>
<dbReference type="EMBL" id="RBAN01000009">
    <property type="protein sequence ID" value="RKN50016.1"/>
    <property type="molecule type" value="Genomic_DNA"/>
</dbReference>
<feature type="region of interest" description="Disordered" evidence="1">
    <location>
        <begin position="24"/>
        <end position="44"/>
    </location>
</feature>
<evidence type="ECO:0000256" key="1">
    <source>
        <dbReference type="SAM" id="MobiDB-lite"/>
    </source>
</evidence>
<proteinExistence type="predicted"/>
<gene>
    <name evidence="2" type="ORF">D7193_30840</name>
</gene>
<sequence>MAAAPALDPCAGDRVAAVLTLHAAAPPPGAPATPRRPPPGARPRGAVATLRVPAVVGLPVKAAVESG</sequence>
<dbReference type="AlphaFoldDB" id="A0A3A9ZR15"/>
<feature type="compositionally biased region" description="Pro residues" evidence="1">
    <location>
        <begin position="25"/>
        <end position="41"/>
    </location>
</feature>
<protein>
    <submittedName>
        <fullName evidence="2">Uncharacterized protein</fullName>
    </submittedName>
</protein>
<keyword evidence="3" id="KW-1185">Reference proteome</keyword>
<comment type="caution">
    <text evidence="2">The sequence shown here is derived from an EMBL/GenBank/DDBJ whole genome shotgun (WGS) entry which is preliminary data.</text>
</comment>
<dbReference type="Proteomes" id="UP000279968">
    <property type="component" value="Unassembled WGS sequence"/>
</dbReference>
<reference evidence="2 3" key="1">
    <citation type="journal article" date="2015" name="Int. J. Syst. Evol. Microbiol.">
        <title>Micromonospora costi sp. nov., isolated from a leaf of Costus speciosus.</title>
        <authorList>
            <person name="Thawai C."/>
        </authorList>
    </citation>
    <scope>NUCLEOTIDE SEQUENCE [LARGE SCALE GENOMIC DNA]</scope>
    <source>
        <strain evidence="2 3">CS1-12</strain>
    </source>
</reference>
<accession>A0A3A9ZR15</accession>